<protein>
    <submittedName>
        <fullName evidence="5">Uncharacterized protein</fullName>
    </submittedName>
</protein>
<proteinExistence type="predicted"/>
<dbReference type="Pfam" id="PF25038">
    <property type="entry name" value="Csf1_C"/>
    <property type="match status" value="1"/>
</dbReference>
<feature type="compositionally biased region" description="Basic and acidic residues" evidence="1">
    <location>
        <begin position="113"/>
        <end position="145"/>
    </location>
</feature>
<evidence type="ECO:0000256" key="2">
    <source>
        <dbReference type="SAM" id="Phobius"/>
    </source>
</evidence>
<sequence>VFLIWILVIGILSLFFLFYFNRLFATAVSYGIRAYTWYKFKAYIDISALQISLLGGRVFFKSIRYHAHNVTVYVYEGHVTWRYWLPRVQEAEVFQEEEIGPRNKQRSSSTAAGERDEKSSSDEKPRARSRSIGKEEKGGGKPRKELPCRISVKVTGVEAFIYNRSPLYDAVVEATMKKAKEAAKGGNRGENLGKSQTSSSQGSKSQSDSKASNMPQKVHTRTTVASATAPEKPQIPAFLRIFPIKVECKRAAAALGNENTTNVLTAKAERAVGTVDAGHAGPLDLWKLIFSFSIEKVKVAMRPNKDFKEFQLDAGQRLLRERELATPEPEKKAVKEAMQRTRGIWNRLRYLFHRHGSAESLRTASMKSGMVGHQPPKEQLAGQSQWHGLTRYLEDRELNEHEEWQTVEYAKVSDLVDCDRVTMRFYWDMSGPVSDGTLDSDTLLGSKYEDDINGMAPPEYGMDLGVYGGVVQYGPWADRQRINLQQIFFPAPYVDAVPAKPLKSGELRVCTVFKIKVIVEEDVVLRVPAREESKDSKWKGRADKAQPAASSGATAGKGSRHWRKHKRKSKQTQAAIDARPFGWLDITVKKDSVVNYIMDMFPRPAGYRNNLDLDVKGVEMQSSVNHGLLWRSGPVSVQADISQPIEWNTLRKWPFDIVINDMELFILRDHLFLIIDLVNDWSSGAPSDFWTFVPYNYQLEMTFKNFVMYLNVNDANIINDPADFDRNDFLTIEGKLHAVLGIPMENYRPKSNKITFDVLAQNLSMRQYSPPKSTFSVYVEDRTMATLPKLTLNGSYTANQEAKVGNVDVLRMDIVGTGLSLKAFGFYVRQLVSIKENYFGDYMHFKTLEEFQAASDDLEEANAKTASFPKPTSINELDVILCIVAEEATVMFPTNLYSCKEFVRAELPRADLDLRIVSYYLDMGLQLSPISFLTGVSATKDEDDDDPVDRQSSTQFWVAHVDLNGHRAFGLPPNEDAYVSQWDIDIGKISGEMSSKFVRDLALAGRAFAFSIQDAENALPVSSPAVALDASFVQVRTDTVRLWMHVGGDALLIDLNPVAVDVNGWASSLFSQRVNVLVPLITFACVNGRSASRHRSPFVKKRPVRTYAFLQTGVSIDVVGRKLHFESTISQVIHDPGTDQNAEHVSVLIKVVPGIRVYVEPHLAVTVSKLIERVLPNNPEEVMDSFHMSVMGAISSRNSERIGPTNILEISASLPAAHMRVVALEEHKDEIADQIDITMSLLELAVRVRTHPRDNGARNGRELMKPAVSLHVDDALVWLALTSTHAFHVSLREAVVSVNSPQTTYLTELALKLVPLITGIMERFDDIFTNDTRRLQWLTYVLTQNGEIVSDPPFMARMLYILRAFPGHFRNTDSWKILSRFRNILMHLPKEKADELEAHCRENRLAFPAGAPERTLESWTQWRNWDVPYVNQTMAFKMIWRPDELNQESSPDKPPLTVTFRSESLRIALESEKTSSEIVIEETSLGMENIPPTRPEGLMLVDENMRTKTLIQLHMGIFALNLDWELLKIAEDVISLNDKIQQVSSKLQAGGKRTTRQAIDDGLARHDVHIVLSTDTGSITLQTINVRHVSQAEGLKVSVIGTTQASEQFGQCASAIINVDRAITELCGTNTRIWQTLLISPSLYIDCLQPAPGADGPATITLALAYEDLQIRITEQVPGILHLIDLIILDEVAKCQKLAEIVQPRPSSSATASPAVREQKTKTTQASETTFGSVPPKLHVAVLAGNIHLEVSLLQNLGYMLEGVAASVRVAPRLTKDKVFSIDFDVGKQKHAFVNTSEEERHIQGLLDVPPINGHVGLELGNDETSVSVATTIERVEVDAGAMQGVIGVMNQPEVQDVFKSIKAGVEDIQHHVEYVFPKNELEKPKPVKEQRILFDARLALLGIRISAHTPTAKDAHRYRAMAEVELGTGPLHATASNRETSKDANPLIPEVRAHIQDIGAALRIKERGKIRPCGNATMSIRLHFNNIVGENGVVHRELKVRSDGIEINANPETASTVVDVINHLEDRIKRLDLSKEVEYLRKLRDERRHTVIKRIKGDEGWPDDDEMPFSPEDLLSITTTIELTEIQATWLVDSSFAARRGAQVDDLVFSIQSIEFKTRGGHEARLNIQNIQLQLVKRKESKQYRALNSALLPEVGFSVAYWSEKGKNVKLALKATGKPLDLRLESKFMFPVSAVQKSIELARDKFKTGTATWQSMPTTSGAPRTPSFDTKRLSSVLVEADFAGAQVYIQGSGPRSNSLASIAAASQQHGTQHGRYGQFAADGALMQTTLTAPGISLKMEYNRDDVQPRLNGELMIDASTNMLAPNVVPLVLEISNSVKEVVRSQDEKTKPQTPPKPDTAEDQRPSPDQSRAKQFFEDDNIVATTPAKIFGKTKVDLGFRIAKQEFGLSCQPIARVDAKASLEGFYLTMNTIDSDEHGHFFAMSAVMTKLGAQVKHMYSREPTFSYEMDSIVLSAMNNKHLSGSAGISAILNINPTKIAINGKQFQDLLLFREIWLPPEIRKPSAASPAQGAAPAITVQRPDEFVVQKYQTFAAAAAFPWNATVNITELAVDVDLGQSIGKSSFRIINLWASQQKSSNWEQNLCIGLDEMGVDSTGRMSGFIHLGKLGVRTSIKWPEESTQATLRKTPLIQASIGVKELKAKAAFDYQAFAFGDIGNFDFLMYNVREQHGTGDRLVAVLDCGKAHVFCTSSSPSQAVALYQAFDRLIHEKQSAYMQSLKEIEKHLRRESTVVPTRFGPQIPDSPVAEKRAEKSPISLHTDVVVTMGGICFGVYPSTFFDSQMLKLEASNIQARFAVGLEGGRITCALGMTLGQLQVALSSVRRMTAVPKALEMTADEVINSALNAKGGIILRVPQVVASMQTWQAPKGCEVDYIFKSLFDGKIDVGWNLSRINFIKGMWESGYRALASRLDKSLPESAVKIKAEGPAADSPSPPSSSGDRDSAPQPQPQPQEKITAEINLPQSRYEYHALEPAVIETPQLRDMGEATPPLEWVGLHRDRLPNVTHQIIIVTLLEVCKEVEDAYGKILGGA</sequence>
<evidence type="ECO:0000313" key="5">
    <source>
        <dbReference type="EMBL" id="EME86638.1"/>
    </source>
</evidence>
<feature type="compositionally biased region" description="Basic residues" evidence="1">
    <location>
        <begin position="558"/>
        <end position="570"/>
    </location>
</feature>
<feature type="region of interest" description="Disordered" evidence="1">
    <location>
        <begin position="1707"/>
        <end position="1730"/>
    </location>
</feature>
<evidence type="ECO:0000259" key="4">
    <source>
        <dbReference type="Pfam" id="PF25038"/>
    </source>
</evidence>
<dbReference type="eggNOG" id="KOG3596">
    <property type="taxonomic scope" value="Eukaryota"/>
</dbReference>
<feature type="region of interest" description="Disordered" evidence="1">
    <location>
        <begin position="534"/>
        <end position="573"/>
    </location>
</feature>
<evidence type="ECO:0000259" key="3">
    <source>
        <dbReference type="Pfam" id="PF21678"/>
    </source>
</evidence>
<dbReference type="HOGENOM" id="CLU_000126_1_0_1"/>
<gene>
    <name evidence="5" type="ORF">MYCFIDRAFT_113885</name>
</gene>
<feature type="compositionally biased region" description="Basic and acidic residues" evidence="1">
    <location>
        <begin position="534"/>
        <end position="544"/>
    </location>
</feature>
<feature type="domain" description="Csf1 C-terminal region" evidence="4">
    <location>
        <begin position="2389"/>
        <end position="3050"/>
    </location>
</feature>
<feature type="region of interest" description="Disordered" evidence="1">
    <location>
        <begin position="96"/>
        <end position="145"/>
    </location>
</feature>
<feature type="compositionally biased region" description="Low complexity" evidence="1">
    <location>
        <begin position="548"/>
        <end position="557"/>
    </location>
</feature>
<dbReference type="PANTHER" id="PTHR32085">
    <property type="entry name" value="PROTEIN CSF1"/>
    <property type="match status" value="1"/>
</dbReference>
<feature type="domain" description="Csf1 N-terminal" evidence="3">
    <location>
        <begin position="134"/>
        <end position="538"/>
    </location>
</feature>
<dbReference type="GO" id="GO:0016020">
    <property type="term" value="C:membrane"/>
    <property type="evidence" value="ECO:0007669"/>
    <property type="project" value="InterPro"/>
</dbReference>
<dbReference type="KEGG" id="pfj:MYCFIDRAFT_113885"/>
<dbReference type="OrthoDB" id="10051416at2759"/>
<organism evidence="5 6">
    <name type="scientific">Pseudocercospora fijiensis (strain CIRAD86)</name>
    <name type="common">Black leaf streak disease fungus</name>
    <name type="synonym">Mycosphaerella fijiensis</name>
    <dbReference type="NCBI Taxonomy" id="383855"/>
    <lineage>
        <taxon>Eukaryota</taxon>
        <taxon>Fungi</taxon>
        <taxon>Dikarya</taxon>
        <taxon>Ascomycota</taxon>
        <taxon>Pezizomycotina</taxon>
        <taxon>Dothideomycetes</taxon>
        <taxon>Dothideomycetidae</taxon>
        <taxon>Mycosphaerellales</taxon>
        <taxon>Mycosphaerellaceae</taxon>
        <taxon>Pseudocercospora</taxon>
    </lineage>
</organism>
<dbReference type="STRING" id="383855.M3BBQ2"/>
<dbReference type="VEuPathDB" id="FungiDB:MYCFIDRAFT_113885"/>
<evidence type="ECO:0000256" key="1">
    <source>
        <dbReference type="SAM" id="MobiDB-lite"/>
    </source>
</evidence>
<keyword evidence="2" id="KW-1133">Transmembrane helix</keyword>
<keyword evidence="6" id="KW-1185">Reference proteome</keyword>
<dbReference type="InterPro" id="IPR048636">
    <property type="entry name" value="Csf1_N"/>
</dbReference>
<feature type="region of interest" description="Disordered" evidence="1">
    <location>
        <begin position="181"/>
        <end position="229"/>
    </location>
</feature>
<dbReference type="InterPro" id="IPR056779">
    <property type="entry name" value="Csf1_C"/>
</dbReference>
<dbReference type="Pfam" id="PF21678">
    <property type="entry name" value="Csf1_N"/>
    <property type="match status" value="2"/>
</dbReference>
<dbReference type="GeneID" id="19330237"/>
<feature type="compositionally biased region" description="Low complexity" evidence="1">
    <location>
        <begin position="194"/>
        <end position="212"/>
    </location>
</feature>
<keyword evidence="2" id="KW-0472">Membrane</keyword>
<dbReference type="RefSeq" id="XP_007923847.1">
    <property type="nucleotide sequence ID" value="XM_007925656.1"/>
</dbReference>
<feature type="non-terminal residue" evidence="5">
    <location>
        <position position="3051"/>
    </location>
</feature>
<accession>M3BBQ2</accession>
<dbReference type="InterPro" id="IPR029636">
    <property type="entry name" value="Csf1"/>
</dbReference>
<evidence type="ECO:0000313" key="6">
    <source>
        <dbReference type="Proteomes" id="UP000016932"/>
    </source>
</evidence>
<dbReference type="EMBL" id="KB446556">
    <property type="protein sequence ID" value="EME86638.1"/>
    <property type="molecule type" value="Genomic_DNA"/>
</dbReference>
<dbReference type="GO" id="GO:0006113">
    <property type="term" value="P:fermentation"/>
    <property type="evidence" value="ECO:0007669"/>
    <property type="project" value="InterPro"/>
</dbReference>
<feature type="region of interest" description="Disordered" evidence="1">
    <location>
        <begin position="2343"/>
        <end position="2373"/>
    </location>
</feature>
<keyword evidence="2" id="KW-0812">Transmembrane</keyword>
<feature type="transmembrane region" description="Helical" evidence="2">
    <location>
        <begin position="6"/>
        <end position="30"/>
    </location>
</feature>
<dbReference type="Proteomes" id="UP000016932">
    <property type="component" value="Unassembled WGS sequence"/>
</dbReference>
<feature type="domain" description="Csf1 N-terminal" evidence="3">
    <location>
        <begin position="567"/>
        <end position="866"/>
    </location>
</feature>
<dbReference type="PANTHER" id="PTHR32085:SF3">
    <property type="entry name" value="PROTEIN CSF1"/>
    <property type="match status" value="1"/>
</dbReference>
<name>M3BBQ2_PSEFD</name>
<feature type="non-terminal residue" evidence="5">
    <location>
        <position position="1"/>
    </location>
</feature>
<feature type="region of interest" description="Disordered" evidence="1">
    <location>
        <begin position="2943"/>
        <end position="2972"/>
    </location>
</feature>
<reference evidence="5 6" key="1">
    <citation type="journal article" date="2012" name="PLoS Pathog.">
        <title>Diverse lifestyles and strategies of plant pathogenesis encoded in the genomes of eighteen Dothideomycetes fungi.</title>
        <authorList>
            <person name="Ohm R.A."/>
            <person name="Feau N."/>
            <person name="Henrissat B."/>
            <person name="Schoch C.L."/>
            <person name="Horwitz B.A."/>
            <person name="Barry K.W."/>
            <person name="Condon B.J."/>
            <person name="Copeland A.C."/>
            <person name="Dhillon B."/>
            <person name="Glaser F."/>
            <person name="Hesse C.N."/>
            <person name="Kosti I."/>
            <person name="LaButti K."/>
            <person name="Lindquist E.A."/>
            <person name="Lucas S."/>
            <person name="Salamov A.A."/>
            <person name="Bradshaw R.E."/>
            <person name="Ciuffetti L."/>
            <person name="Hamelin R.C."/>
            <person name="Kema G.H.J."/>
            <person name="Lawrence C."/>
            <person name="Scott J.A."/>
            <person name="Spatafora J.W."/>
            <person name="Turgeon B.G."/>
            <person name="de Wit P.J.G.M."/>
            <person name="Zhong S."/>
            <person name="Goodwin S.B."/>
            <person name="Grigoriev I.V."/>
        </authorList>
    </citation>
    <scope>NUCLEOTIDE SEQUENCE [LARGE SCALE GENOMIC DNA]</scope>
    <source>
        <strain evidence="5 6">CIRAD86</strain>
    </source>
</reference>
<feature type="compositionally biased region" description="Basic and acidic residues" evidence="1">
    <location>
        <begin position="2359"/>
        <end position="2373"/>
    </location>
</feature>